<evidence type="ECO:0000256" key="1">
    <source>
        <dbReference type="ARBA" id="ARBA00022737"/>
    </source>
</evidence>
<dbReference type="Pfam" id="PF13174">
    <property type="entry name" value="TPR_6"/>
    <property type="match status" value="2"/>
</dbReference>
<dbReference type="InterPro" id="IPR047150">
    <property type="entry name" value="SGT"/>
</dbReference>
<keyword evidence="2" id="KW-0802">TPR repeat</keyword>
<organism evidence="3">
    <name type="scientific">marine metagenome</name>
    <dbReference type="NCBI Taxonomy" id="408172"/>
    <lineage>
        <taxon>unclassified sequences</taxon>
        <taxon>metagenomes</taxon>
        <taxon>ecological metagenomes</taxon>
    </lineage>
</organism>
<dbReference type="PROSITE" id="PS50005">
    <property type="entry name" value="TPR"/>
    <property type="match status" value="2"/>
</dbReference>
<accession>A0A381NLE6</accession>
<reference evidence="3" key="1">
    <citation type="submission" date="2018-05" db="EMBL/GenBank/DDBJ databases">
        <authorList>
            <person name="Lanie J.A."/>
            <person name="Ng W.-L."/>
            <person name="Kazmierczak K.M."/>
            <person name="Andrzejewski T.M."/>
            <person name="Davidsen T.M."/>
            <person name="Wayne K.J."/>
            <person name="Tettelin H."/>
            <person name="Glass J.I."/>
            <person name="Rusch D."/>
            <person name="Podicherti R."/>
            <person name="Tsui H.-C.T."/>
            <person name="Winkler M.E."/>
        </authorList>
    </citation>
    <scope>NUCLEOTIDE SEQUENCE</scope>
</reference>
<name>A0A381NLE6_9ZZZZ</name>
<dbReference type="Pfam" id="PF13181">
    <property type="entry name" value="TPR_8"/>
    <property type="match status" value="1"/>
</dbReference>
<dbReference type="AlphaFoldDB" id="A0A381NLE6"/>
<dbReference type="InterPro" id="IPR011990">
    <property type="entry name" value="TPR-like_helical_dom_sf"/>
</dbReference>
<proteinExistence type="predicted"/>
<dbReference type="InterPro" id="IPR019734">
    <property type="entry name" value="TPR_rpt"/>
</dbReference>
<keyword evidence="1" id="KW-0677">Repeat</keyword>
<gene>
    <name evidence="3" type="ORF">METZ01_LOCUS8276</name>
</gene>
<sequence length="182" mass="20831">MRLVSFAFVCIFLAPSTTAADQTDGRLDSLFGSLLITADLPTIRAAENQIWEIWLQHENSDVEQIMQMGIQRMNYQRYSEAMLIFNQVITSYPDYAEAWNKRATLQYLIGNLDNSIADIEKTLELEPRHFGALSGLGLVYIQRNELNKAKKAFEDLIKIHPNSPSARQNLDLVNEKLHFNLI</sequence>
<dbReference type="GO" id="GO:0016020">
    <property type="term" value="C:membrane"/>
    <property type="evidence" value="ECO:0007669"/>
    <property type="project" value="TreeGrafter"/>
</dbReference>
<dbReference type="SMART" id="SM00028">
    <property type="entry name" value="TPR"/>
    <property type="match status" value="3"/>
</dbReference>
<dbReference type="Gene3D" id="1.25.40.10">
    <property type="entry name" value="Tetratricopeptide repeat domain"/>
    <property type="match status" value="1"/>
</dbReference>
<protein>
    <submittedName>
        <fullName evidence="3">Uncharacterized protein</fullName>
    </submittedName>
</protein>
<dbReference type="PANTHER" id="PTHR45831:SF2">
    <property type="entry name" value="LD24721P"/>
    <property type="match status" value="1"/>
</dbReference>
<dbReference type="GO" id="GO:0060090">
    <property type="term" value="F:molecular adaptor activity"/>
    <property type="evidence" value="ECO:0007669"/>
    <property type="project" value="TreeGrafter"/>
</dbReference>
<evidence type="ECO:0000256" key="2">
    <source>
        <dbReference type="ARBA" id="ARBA00022803"/>
    </source>
</evidence>
<dbReference type="GO" id="GO:0006620">
    <property type="term" value="P:post-translational protein targeting to endoplasmic reticulum membrane"/>
    <property type="evidence" value="ECO:0007669"/>
    <property type="project" value="TreeGrafter"/>
</dbReference>
<dbReference type="PANTHER" id="PTHR45831">
    <property type="entry name" value="LD24721P"/>
    <property type="match status" value="1"/>
</dbReference>
<evidence type="ECO:0000313" key="3">
    <source>
        <dbReference type="EMBL" id="SUZ55422.1"/>
    </source>
</evidence>
<dbReference type="GO" id="GO:0072380">
    <property type="term" value="C:TRC complex"/>
    <property type="evidence" value="ECO:0007669"/>
    <property type="project" value="TreeGrafter"/>
</dbReference>
<dbReference type="EMBL" id="UINC01000444">
    <property type="protein sequence ID" value="SUZ55422.1"/>
    <property type="molecule type" value="Genomic_DNA"/>
</dbReference>
<dbReference type="SUPFAM" id="SSF48452">
    <property type="entry name" value="TPR-like"/>
    <property type="match status" value="1"/>
</dbReference>